<dbReference type="Proteomes" id="UP000003688">
    <property type="component" value="Unassembled WGS sequence"/>
</dbReference>
<sequence length="152" mass="17554" precursor="true">MKEVASTRLTFFFKFPLPLFMAVSFGFATAAGALQRSWIAIPFAFVALLYVAILIWFSPRLKVVSFDDAGIYILEGSQEFHIPWTDVERIHSLYMRWPTYAIKFRNPGRFGRRVFFCLPSQGLFGARMEVIDRMQNLLRGPDVTSNKIYKTP</sequence>
<accession>B9XD60</accession>
<reference evidence="2 3" key="1">
    <citation type="journal article" date="2011" name="J. Bacteriol.">
        <title>Genome sequence of 'Pedosphaera parvula' Ellin514, an aerobic Verrucomicrobial isolate from pasture soil.</title>
        <authorList>
            <person name="Kant R."/>
            <person name="van Passel M.W."/>
            <person name="Sangwan P."/>
            <person name="Palva A."/>
            <person name="Lucas S."/>
            <person name="Copeland A."/>
            <person name="Lapidus A."/>
            <person name="Glavina Del Rio T."/>
            <person name="Dalin E."/>
            <person name="Tice H."/>
            <person name="Bruce D."/>
            <person name="Goodwin L."/>
            <person name="Pitluck S."/>
            <person name="Chertkov O."/>
            <person name="Larimer F.W."/>
            <person name="Land M.L."/>
            <person name="Hauser L."/>
            <person name="Brettin T.S."/>
            <person name="Detter J.C."/>
            <person name="Han S."/>
            <person name="de Vos W.M."/>
            <person name="Janssen P.H."/>
            <person name="Smidt H."/>
        </authorList>
    </citation>
    <scope>NUCLEOTIDE SEQUENCE [LARGE SCALE GENOMIC DNA]</scope>
    <source>
        <strain evidence="2 3">Ellin514</strain>
    </source>
</reference>
<evidence type="ECO:0000313" key="3">
    <source>
        <dbReference type="Proteomes" id="UP000003688"/>
    </source>
</evidence>
<dbReference type="AlphaFoldDB" id="B9XD60"/>
<keyword evidence="1" id="KW-0472">Membrane</keyword>
<keyword evidence="3" id="KW-1185">Reference proteome</keyword>
<proteinExistence type="predicted"/>
<feature type="transmembrane region" description="Helical" evidence="1">
    <location>
        <begin position="39"/>
        <end position="57"/>
    </location>
</feature>
<evidence type="ECO:0000256" key="1">
    <source>
        <dbReference type="SAM" id="Phobius"/>
    </source>
</evidence>
<keyword evidence="1" id="KW-0812">Transmembrane</keyword>
<dbReference type="EMBL" id="ABOX02000006">
    <property type="protein sequence ID" value="EEF62006.1"/>
    <property type="molecule type" value="Genomic_DNA"/>
</dbReference>
<dbReference type="RefSeq" id="WP_007413758.1">
    <property type="nucleotide sequence ID" value="NZ_ABOX02000006.1"/>
</dbReference>
<keyword evidence="1" id="KW-1133">Transmembrane helix</keyword>
<feature type="transmembrane region" description="Helical" evidence="1">
    <location>
        <begin position="12"/>
        <end position="33"/>
    </location>
</feature>
<protein>
    <recommendedName>
        <fullName evidence="4">PH domain-containing protein</fullName>
    </recommendedName>
</protein>
<dbReference type="STRING" id="320771.Cflav_PD6281"/>
<evidence type="ECO:0008006" key="4">
    <source>
        <dbReference type="Google" id="ProtNLM"/>
    </source>
</evidence>
<gene>
    <name evidence="2" type="ORF">Cflav_PD6281</name>
</gene>
<organism evidence="2 3">
    <name type="scientific">Pedosphaera parvula (strain Ellin514)</name>
    <dbReference type="NCBI Taxonomy" id="320771"/>
    <lineage>
        <taxon>Bacteria</taxon>
        <taxon>Pseudomonadati</taxon>
        <taxon>Verrucomicrobiota</taxon>
        <taxon>Pedosphaerae</taxon>
        <taxon>Pedosphaerales</taxon>
        <taxon>Pedosphaeraceae</taxon>
        <taxon>Pedosphaera</taxon>
    </lineage>
</organism>
<comment type="caution">
    <text evidence="2">The sequence shown here is derived from an EMBL/GenBank/DDBJ whole genome shotgun (WGS) entry which is preliminary data.</text>
</comment>
<evidence type="ECO:0000313" key="2">
    <source>
        <dbReference type="EMBL" id="EEF62006.1"/>
    </source>
</evidence>
<name>B9XD60_PEDPL</name>